<dbReference type="PANTHER" id="PTHR42085">
    <property type="entry name" value="F-BOX DOMAIN-CONTAINING PROTEIN"/>
    <property type="match status" value="1"/>
</dbReference>
<keyword evidence="4" id="KW-1185">Reference proteome</keyword>
<gene>
    <name evidence="3" type="ORF">Daesc_002797</name>
</gene>
<name>A0AAX6MRM3_9PEZI</name>
<dbReference type="EMBL" id="JBANMG010000003">
    <property type="protein sequence ID" value="KAK6955166.1"/>
    <property type="molecule type" value="Genomic_DNA"/>
</dbReference>
<proteinExistence type="predicted"/>
<organism evidence="3 4">
    <name type="scientific">Daldinia eschscholtzii</name>
    <dbReference type="NCBI Taxonomy" id="292717"/>
    <lineage>
        <taxon>Eukaryota</taxon>
        <taxon>Fungi</taxon>
        <taxon>Dikarya</taxon>
        <taxon>Ascomycota</taxon>
        <taxon>Pezizomycotina</taxon>
        <taxon>Sordariomycetes</taxon>
        <taxon>Xylariomycetidae</taxon>
        <taxon>Xylariales</taxon>
        <taxon>Hypoxylaceae</taxon>
        <taxon>Daldinia</taxon>
    </lineage>
</organism>
<evidence type="ECO:0000259" key="2">
    <source>
        <dbReference type="Pfam" id="PF24864"/>
    </source>
</evidence>
<evidence type="ECO:0000313" key="3">
    <source>
        <dbReference type="EMBL" id="KAK6955166.1"/>
    </source>
</evidence>
<dbReference type="AlphaFoldDB" id="A0AAX6MRM3"/>
<feature type="compositionally biased region" description="Basic and acidic residues" evidence="1">
    <location>
        <begin position="508"/>
        <end position="528"/>
    </location>
</feature>
<dbReference type="PANTHER" id="PTHR42085:SF2">
    <property type="entry name" value="F-BOX DOMAIN-CONTAINING PROTEIN"/>
    <property type="match status" value="1"/>
</dbReference>
<comment type="caution">
    <text evidence="3">The sequence shown here is derived from an EMBL/GenBank/DDBJ whole genome shotgun (WGS) entry which is preliminary data.</text>
</comment>
<dbReference type="InterPro" id="IPR056632">
    <property type="entry name" value="DUF7730"/>
</dbReference>
<feature type="region of interest" description="Disordered" evidence="1">
    <location>
        <begin position="508"/>
        <end position="543"/>
    </location>
</feature>
<evidence type="ECO:0000256" key="1">
    <source>
        <dbReference type="SAM" id="MobiDB-lite"/>
    </source>
</evidence>
<dbReference type="Pfam" id="PF24864">
    <property type="entry name" value="DUF7730"/>
    <property type="match status" value="1"/>
</dbReference>
<feature type="domain" description="DUF7730" evidence="2">
    <location>
        <begin position="61"/>
        <end position="177"/>
    </location>
</feature>
<reference evidence="3 4" key="1">
    <citation type="journal article" date="2024" name="Front Chem Biol">
        <title>Unveiling the potential of Daldinia eschscholtzii MFLUCC 19-0629 through bioactivity and bioinformatics studies for enhanced sustainable agriculture production.</title>
        <authorList>
            <person name="Brooks S."/>
            <person name="Weaver J.A."/>
            <person name="Klomchit A."/>
            <person name="Alharthi S.A."/>
            <person name="Onlamun T."/>
            <person name="Nurani R."/>
            <person name="Vong T.K."/>
            <person name="Alberti F."/>
            <person name="Greco C."/>
        </authorList>
    </citation>
    <scope>NUCLEOTIDE SEQUENCE [LARGE SCALE GENOMIC DNA]</scope>
    <source>
        <strain evidence="3">MFLUCC 19-0629</strain>
    </source>
</reference>
<dbReference type="Proteomes" id="UP001369815">
    <property type="component" value="Unassembled WGS sequence"/>
</dbReference>
<dbReference type="InterPro" id="IPR038883">
    <property type="entry name" value="AN11006-like"/>
</dbReference>
<feature type="region of interest" description="Disordered" evidence="1">
    <location>
        <begin position="260"/>
        <end position="279"/>
    </location>
</feature>
<sequence>MDASSSSLVNPDDPNHPLWHVAQQNDDVPFFNKLSLEVRLMIYEFAVAMDGPVRPKQVEFRSNKFFSDQSKGTPSTVVHLGRTCRRLYQELENYPVFYRVNTFQFRETRAMLAFMAAIHPKRLSMIYNIRLMSGEFSAVWYPHANWGDTSGRTSCIDHILALLSRCKNLRNVSLVLDTNYRGNLEYAVTYWDALARGSHTKPAFINLPGFKVFIRYGANGREDPLETAITQTEILIDQSELTWGIFRTIARGLRARESTFARMPKDESDESDKNDRRPQWLKDLGDEATINKAIKASEVDFPGDKRIAQDIRAMSDHVSSRTRRKAQSVDELGVLRREVPLFDGSGLVAWRIHDVEGARWNDSGEVELKLLLQRPGRVPELLWVPLDSYEMNREGEEMLLDFFRKFKNKTSGYCYWRRGEVPRGNLEGSLHTIRSMPSPAVVAKLAGGAKHFVNLYSTAGNVTTDEIRRSRIRAWDFWSKAWENFIPELERGIRLQKRAAKKAAREAAKAQKAAEKAAKVQEAAEKVAKAQKAASKSTKKNKK</sequence>
<accession>A0AAX6MRM3</accession>
<evidence type="ECO:0000313" key="4">
    <source>
        <dbReference type="Proteomes" id="UP001369815"/>
    </source>
</evidence>
<protein>
    <recommendedName>
        <fullName evidence="2">DUF7730 domain-containing protein</fullName>
    </recommendedName>
</protein>